<dbReference type="AlphaFoldDB" id="A0A0N1KRI0"/>
<dbReference type="PANTHER" id="PTHR32305:SF15">
    <property type="entry name" value="PROTEIN RHSA-RELATED"/>
    <property type="match status" value="1"/>
</dbReference>
<dbReference type="NCBIfam" id="TIGR03696">
    <property type="entry name" value="Rhs_assc_core"/>
    <property type="match status" value="1"/>
</dbReference>
<comment type="caution">
    <text evidence="1">The sequence shown here is derived from an EMBL/GenBank/DDBJ whole genome shotgun (WGS) entry which is preliminary data.</text>
</comment>
<dbReference type="PATRIC" id="fig|253.9.peg.3565"/>
<reference evidence="1 2" key="1">
    <citation type="journal article" date="2015" name="Genom Data">
        <title>Draft genome sequence of a multidrug-resistant Chryseobacterium indologenes isolate from Malaysia.</title>
        <authorList>
            <person name="Yu C.Y."/>
            <person name="Ang G.Y."/>
            <person name="Cheng H.J."/>
            <person name="Cheong Y.M."/>
            <person name="Yin W.F."/>
            <person name="Chan K.G."/>
        </authorList>
    </citation>
    <scope>NUCLEOTIDE SEQUENCE [LARGE SCALE GENOMIC DNA]</scope>
    <source>
        <strain evidence="1 2">CI_885</strain>
    </source>
</reference>
<protein>
    <recommendedName>
        <fullName evidence="3">RHS repeat-associated core domain-containing protein</fullName>
    </recommendedName>
</protein>
<name>A0A0N1KRI0_CHRID</name>
<dbReference type="Proteomes" id="UP000037953">
    <property type="component" value="Unassembled WGS sequence"/>
</dbReference>
<dbReference type="Gene3D" id="2.180.10.10">
    <property type="entry name" value="RHS repeat-associated core"/>
    <property type="match status" value="1"/>
</dbReference>
<reference evidence="2" key="2">
    <citation type="submission" date="2015-09" db="EMBL/GenBank/DDBJ databases">
        <title>Draft genome sequence of a multidrug-resistant Chryseobacterium indologenes isolate from Malaysia.</title>
        <authorList>
            <person name="Yu C.Y."/>
            <person name="Ang G.Y."/>
            <person name="Chan K.-G."/>
        </authorList>
    </citation>
    <scope>NUCLEOTIDE SEQUENCE [LARGE SCALE GENOMIC DNA]</scope>
    <source>
        <strain evidence="2">CI_885</strain>
    </source>
</reference>
<sequence length="404" mass="44833">MNTLVLDFKNNKYIYNYTDQLGNVRLSYQNNGSGAAVLEENNYYPFGLKHEGYNTSGNPDYRYQYNGKELQDDTGMLDYGWRQYMPELGRWNGMDPFAEQMRRYNPYNYAFNNPIGFIDPDGRLPVNLIERYGKNSVFNWAYDPTTTILGTAWYDGGYGSIMKFMYEDGSGGGGLFGNTQAYKDLMYVLNNGGSFSLKTHNGYMFWWTGGTAGNSNTAQEMVAHILKLGNILNTIGNFLKDHFIFEFEGKATLGVQGGFRTSFGTAEAGIMTGDIGKVGISTKKGLYAKYGDGKGHNFAGIGVGIKDLSTGIKADYVTDDWVPTPRDLLDYYPNNGGWDIEGNVGPRVNKGVSNGSLSPILGSKIKQMFRAGITEVCTSCIDMTFSMKLILGIDLRVRTGFTGF</sequence>
<gene>
    <name evidence="1" type="ORF">AOB46_22555</name>
</gene>
<accession>A0A0N1KRI0</accession>
<evidence type="ECO:0008006" key="3">
    <source>
        <dbReference type="Google" id="ProtNLM"/>
    </source>
</evidence>
<proteinExistence type="predicted"/>
<dbReference type="RefSeq" id="WP_062703634.1">
    <property type="nucleotide sequence ID" value="NZ_LJOD01000041.1"/>
</dbReference>
<evidence type="ECO:0000313" key="2">
    <source>
        <dbReference type="Proteomes" id="UP000037953"/>
    </source>
</evidence>
<dbReference type="EMBL" id="LJOD01000041">
    <property type="protein sequence ID" value="KPE48965.1"/>
    <property type="molecule type" value="Genomic_DNA"/>
</dbReference>
<dbReference type="InterPro" id="IPR050708">
    <property type="entry name" value="T6SS_VgrG/RHS"/>
</dbReference>
<dbReference type="OrthoDB" id="2972467at2"/>
<organism evidence="1 2">
    <name type="scientific">Chryseobacterium indologenes</name>
    <name type="common">Flavobacterium indologenes</name>
    <dbReference type="NCBI Taxonomy" id="253"/>
    <lineage>
        <taxon>Bacteria</taxon>
        <taxon>Pseudomonadati</taxon>
        <taxon>Bacteroidota</taxon>
        <taxon>Flavobacteriia</taxon>
        <taxon>Flavobacteriales</taxon>
        <taxon>Weeksellaceae</taxon>
        <taxon>Chryseobacterium group</taxon>
        <taxon>Chryseobacterium</taxon>
    </lineage>
</organism>
<dbReference type="PANTHER" id="PTHR32305">
    <property type="match status" value="1"/>
</dbReference>
<evidence type="ECO:0000313" key="1">
    <source>
        <dbReference type="EMBL" id="KPE48965.1"/>
    </source>
</evidence>
<dbReference type="InterPro" id="IPR022385">
    <property type="entry name" value="Rhs_assc_core"/>
</dbReference>